<dbReference type="PANTHER" id="PTHR24228:SF63">
    <property type="entry name" value="G-PROTEIN COUPLED RECEPTOR MOODY"/>
    <property type="match status" value="1"/>
</dbReference>
<evidence type="ECO:0000256" key="9">
    <source>
        <dbReference type="ARBA" id="ARBA00023224"/>
    </source>
</evidence>
<keyword evidence="5 11" id="KW-1133">Transmembrane helix</keyword>
<dbReference type="PROSITE" id="PS00237">
    <property type="entry name" value="G_PROTEIN_RECEP_F1_1"/>
    <property type="match status" value="1"/>
</dbReference>
<dbReference type="PANTHER" id="PTHR24228">
    <property type="entry name" value="B2 BRADYKININ RECEPTOR/ANGIOTENSIN II RECEPTOR"/>
    <property type="match status" value="1"/>
</dbReference>
<evidence type="ECO:0000256" key="7">
    <source>
        <dbReference type="ARBA" id="ARBA00023136"/>
    </source>
</evidence>
<dbReference type="Proteomes" id="UP001458880">
    <property type="component" value="Unassembled WGS sequence"/>
</dbReference>
<evidence type="ECO:0000256" key="11">
    <source>
        <dbReference type="SAM" id="Phobius"/>
    </source>
</evidence>
<dbReference type="CDD" id="cd15210">
    <property type="entry name" value="7tmA_GPR84-like"/>
    <property type="match status" value="1"/>
</dbReference>
<dbReference type="SUPFAM" id="SSF81321">
    <property type="entry name" value="Family A G protein-coupled receptor-like"/>
    <property type="match status" value="1"/>
</dbReference>
<evidence type="ECO:0000313" key="13">
    <source>
        <dbReference type="EMBL" id="KAK9736840.1"/>
    </source>
</evidence>
<feature type="transmembrane region" description="Helical" evidence="11">
    <location>
        <begin position="57"/>
        <end position="82"/>
    </location>
</feature>
<keyword evidence="7 11" id="KW-0472">Membrane</keyword>
<comment type="subcellular location">
    <subcellularLocation>
        <location evidence="1">Cell membrane</location>
        <topology evidence="1">Multi-pass membrane protein</topology>
    </subcellularLocation>
</comment>
<reference evidence="13 14" key="1">
    <citation type="journal article" date="2024" name="BMC Genomics">
        <title>De novo assembly and annotation of Popillia japonica's genome with initial clues to its potential as an invasive pest.</title>
        <authorList>
            <person name="Cucini C."/>
            <person name="Boschi S."/>
            <person name="Funari R."/>
            <person name="Cardaioli E."/>
            <person name="Iannotti N."/>
            <person name="Marturano G."/>
            <person name="Paoli F."/>
            <person name="Bruttini M."/>
            <person name="Carapelli A."/>
            <person name="Frati F."/>
            <person name="Nardi F."/>
        </authorList>
    </citation>
    <scope>NUCLEOTIDE SEQUENCE [LARGE SCALE GENOMIC DNA]</scope>
    <source>
        <strain evidence="13">DMR45628</strain>
    </source>
</reference>
<dbReference type="EMBL" id="JASPKY010000108">
    <property type="protein sequence ID" value="KAK9736840.1"/>
    <property type="molecule type" value="Genomic_DNA"/>
</dbReference>
<evidence type="ECO:0000256" key="10">
    <source>
        <dbReference type="RuleBase" id="RU000688"/>
    </source>
</evidence>
<gene>
    <name evidence="13" type="ORF">QE152_g11273</name>
</gene>
<organism evidence="13 14">
    <name type="scientific">Popillia japonica</name>
    <name type="common">Japanese beetle</name>
    <dbReference type="NCBI Taxonomy" id="7064"/>
    <lineage>
        <taxon>Eukaryota</taxon>
        <taxon>Metazoa</taxon>
        <taxon>Ecdysozoa</taxon>
        <taxon>Arthropoda</taxon>
        <taxon>Hexapoda</taxon>
        <taxon>Insecta</taxon>
        <taxon>Pterygota</taxon>
        <taxon>Neoptera</taxon>
        <taxon>Endopterygota</taxon>
        <taxon>Coleoptera</taxon>
        <taxon>Polyphaga</taxon>
        <taxon>Scarabaeiformia</taxon>
        <taxon>Scarabaeidae</taxon>
        <taxon>Rutelinae</taxon>
        <taxon>Popillia</taxon>
    </lineage>
</organism>
<dbReference type="PRINTS" id="PR00237">
    <property type="entry name" value="GPCRRHODOPSN"/>
</dbReference>
<keyword evidence="9 10" id="KW-0807">Transducer</keyword>
<dbReference type="GO" id="GO:0004930">
    <property type="term" value="F:G protein-coupled receptor activity"/>
    <property type="evidence" value="ECO:0007669"/>
    <property type="project" value="UniProtKB-KW"/>
</dbReference>
<feature type="transmembrane region" description="Helical" evidence="11">
    <location>
        <begin position="189"/>
        <end position="214"/>
    </location>
</feature>
<protein>
    <submittedName>
        <fullName evidence="13">7 transmembrane receptor (Rhodopsin family)</fullName>
    </submittedName>
</protein>
<sequence length="428" mass="47783">MTDAVTNETLSQFSELVRYSRSMLTIAGVITLITMIVGVVGNSLTIVALVRHSKIRTVAAAFIASLCISDLLICFLVLPFAASQFFHGTWIHGNFLCVIVPFLRYGSVGVSLLSVAMISINRYILIAWPELYNKVYTKVKVCIYIGSIWLIAYGVQLPTLAGVWGVFGIDENLGTCSINRDKNGNTPKISLFVIGFALPCIVIIVSYAKIYCVVRKSNKRMESHVSITKKSEMHITKMVLVIFFCFVICYLPLTLVKVFDEKVRVPPLHVIGYLLLYLAACINPIVDLKDLGSTIDETDRVCHLLLSLPSQYDTVITALETVSEVKMDFVKARLLDEELKHKSKENIVLVAANFYNQKDLISNKVFVLDSGASNHFVKEELEKYMVNVKKLDHAVAVHIANGQILEATKQGEIRAKYQGKSVAWYDAR</sequence>
<comment type="similarity">
    <text evidence="2 10">Belongs to the G-protein coupled receptor 1 family.</text>
</comment>
<keyword evidence="8 10" id="KW-0675">Receptor</keyword>
<feature type="domain" description="G-protein coupled receptors family 1 profile" evidence="12">
    <location>
        <begin position="41"/>
        <end position="287"/>
    </location>
</feature>
<dbReference type="AlphaFoldDB" id="A0AAW1LS54"/>
<keyword evidence="3" id="KW-1003">Cell membrane</keyword>
<keyword evidence="6 10" id="KW-0297">G-protein coupled receptor</keyword>
<evidence type="ECO:0000256" key="6">
    <source>
        <dbReference type="ARBA" id="ARBA00023040"/>
    </source>
</evidence>
<evidence type="ECO:0000256" key="3">
    <source>
        <dbReference type="ARBA" id="ARBA00022475"/>
    </source>
</evidence>
<dbReference type="GO" id="GO:0005886">
    <property type="term" value="C:plasma membrane"/>
    <property type="evidence" value="ECO:0007669"/>
    <property type="project" value="UniProtKB-SubCell"/>
</dbReference>
<feature type="transmembrane region" description="Helical" evidence="11">
    <location>
        <begin position="23"/>
        <end position="50"/>
    </location>
</feature>
<proteinExistence type="inferred from homology"/>
<dbReference type="PROSITE" id="PS50262">
    <property type="entry name" value="G_PROTEIN_RECEP_F1_2"/>
    <property type="match status" value="1"/>
</dbReference>
<dbReference type="InterPro" id="IPR000276">
    <property type="entry name" value="GPCR_Rhodpsn"/>
</dbReference>
<dbReference type="Pfam" id="PF00001">
    <property type="entry name" value="7tm_1"/>
    <property type="match status" value="1"/>
</dbReference>
<comment type="caution">
    <text evidence="13">The sequence shown here is derived from an EMBL/GenBank/DDBJ whole genome shotgun (WGS) entry which is preliminary data.</text>
</comment>
<dbReference type="InterPro" id="IPR017452">
    <property type="entry name" value="GPCR_Rhodpsn_7TM"/>
</dbReference>
<dbReference type="Gene3D" id="1.20.1070.10">
    <property type="entry name" value="Rhodopsin 7-helix transmembrane proteins"/>
    <property type="match status" value="1"/>
</dbReference>
<keyword evidence="14" id="KW-1185">Reference proteome</keyword>
<feature type="transmembrane region" description="Helical" evidence="11">
    <location>
        <begin position="102"/>
        <end position="120"/>
    </location>
</feature>
<evidence type="ECO:0000313" key="14">
    <source>
        <dbReference type="Proteomes" id="UP001458880"/>
    </source>
</evidence>
<evidence type="ECO:0000256" key="1">
    <source>
        <dbReference type="ARBA" id="ARBA00004651"/>
    </source>
</evidence>
<keyword evidence="4 10" id="KW-0812">Transmembrane</keyword>
<evidence type="ECO:0000259" key="12">
    <source>
        <dbReference type="PROSITE" id="PS50262"/>
    </source>
</evidence>
<evidence type="ECO:0000256" key="4">
    <source>
        <dbReference type="ARBA" id="ARBA00022692"/>
    </source>
</evidence>
<evidence type="ECO:0000256" key="5">
    <source>
        <dbReference type="ARBA" id="ARBA00022989"/>
    </source>
</evidence>
<evidence type="ECO:0000256" key="2">
    <source>
        <dbReference type="ARBA" id="ARBA00010663"/>
    </source>
</evidence>
<evidence type="ECO:0000256" key="8">
    <source>
        <dbReference type="ARBA" id="ARBA00023170"/>
    </source>
</evidence>
<feature type="transmembrane region" description="Helical" evidence="11">
    <location>
        <begin position="141"/>
        <end position="169"/>
    </location>
</feature>
<accession>A0AAW1LS54</accession>
<name>A0AAW1LS54_POPJA</name>
<feature type="transmembrane region" description="Helical" evidence="11">
    <location>
        <begin position="268"/>
        <end position="286"/>
    </location>
</feature>
<feature type="transmembrane region" description="Helical" evidence="11">
    <location>
        <begin position="235"/>
        <end position="256"/>
    </location>
</feature>